<dbReference type="AlphaFoldDB" id="A0A1M7INS6"/>
<evidence type="ECO:0000313" key="2">
    <source>
        <dbReference type="EMBL" id="SHM42464.1"/>
    </source>
</evidence>
<organism evidence="2 3">
    <name type="scientific">Vreelandella subglaciescola</name>
    <dbReference type="NCBI Taxonomy" id="29571"/>
    <lineage>
        <taxon>Bacteria</taxon>
        <taxon>Pseudomonadati</taxon>
        <taxon>Pseudomonadota</taxon>
        <taxon>Gammaproteobacteria</taxon>
        <taxon>Oceanospirillales</taxon>
        <taxon>Halomonadaceae</taxon>
        <taxon>Vreelandella</taxon>
    </lineage>
</organism>
<evidence type="ECO:0000256" key="1">
    <source>
        <dbReference type="SAM" id="Phobius"/>
    </source>
</evidence>
<reference evidence="2 3" key="1">
    <citation type="submission" date="2016-11" db="EMBL/GenBank/DDBJ databases">
        <authorList>
            <person name="Jaros S."/>
            <person name="Januszkiewicz K."/>
            <person name="Wedrychowicz H."/>
        </authorList>
    </citation>
    <scope>NUCLEOTIDE SEQUENCE [LARGE SCALE GENOMIC DNA]</scope>
    <source>
        <strain evidence="2 3">ACAM 12</strain>
    </source>
</reference>
<evidence type="ECO:0008006" key="4">
    <source>
        <dbReference type="Google" id="ProtNLM"/>
    </source>
</evidence>
<dbReference type="OrthoDB" id="6183803at2"/>
<keyword evidence="1" id="KW-1133">Transmembrane helix</keyword>
<keyword evidence="3" id="KW-1185">Reference proteome</keyword>
<dbReference type="STRING" id="29571.SAMN05878437_2886"/>
<gene>
    <name evidence="2" type="ORF">SAMN05878437_2886</name>
</gene>
<dbReference type="Proteomes" id="UP000190911">
    <property type="component" value="Chromosome I"/>
</dbReference>
<keyword evidence="1" id="KW-0812">Transmembrane</keyword>
<sequence>MQRPSIALSIAPSDWQRASHGVLWGAGIVITGACLGAVAAGLGCLIGGVWLWRERANAPCGTLDISVMQAGIQGRFRLPHDPVTNEPMPATWVPLRCDYLGPWLIGLRLGSRRLWLWPDSAPVDARRRVRRLFHHPGRG</sequence>
<accession>A0A1M7INS6</accession>
<evidence type="ECO:0000313" key="3">
    <source>
        <dbReference type="Proteomes" id="UP000190911"/>
    </source>
</evidence>
<dbReference type="InParanoid" id="A0A1M7INS6"/>
<proteinExistence type="predicted"/>
<dbReference type="PROSITE" id="PS51257">
    <property type="entry name" value="PROKAR_LIPOPROTEIN"/>
    <property type="match status" value="1"/>
</dbReference>
<dbReference type="EMBL" id="LT670847">
    <property type="protein sequence ID" value="SHM42464.1"/>
    <property type="molecule type" value="Genomic_DNA"/>
</dbReference>
<feature type="transmembrane region" description="Helical" evidence="1">
    <location>
        <begin position="21"/>
        <end position="52"/>
    </location>
</feature>
<protein>
    <recommendedName>
        <fullName evidence="4">Toxin CptA</fullName>
    </recommendedName>
</protein>
<name>A0A1M7INS6_9GAMM</name>
<keyword evidence="1" id="KW-0472">Membrane</keyword>
<dbReference type="RefSeq" id="WP_154045274.1">
    <property type="nucleotide sequence ID" value="NZ_LT670847.1"/>
</dbReference>